<protein>
    <submittedName>
        <fullName evidence="2">Outer membrane autotransporter barrel</fullName>
    </submittedName>
</protein>
<evidence type="ECO:0000313" key="3">
    <source>
        <dbReference type="Proteomes" id="UP000004471"/>
    </source>
</evidence>
<sequence>ALSQRQAEDSAEQATWQQTLISRGWQNGVASTASQQDQADYATGTARAASAAQ</sequence>
<feature type="region of interest" description="Disordered" evidence="1">
    <location>
        <begin position="28"/>
        <end position="53"/>
    </location>
</feature>
<dbReference type="EMBL" id="AEAH01003376">
    <property type="protein sequence ID" value="EGH35224.1"/>
    <property type="molecule type" value="Genomic_DNA"/>
</dbReference>
<evidence type="ECO:0000313" key="2">
    <source>
        <dbReference type="EMBL" id="EGH35224.1"/>
    </source>
</evidence>
<feature type="non-terminal residue" evidence="2">
    <location>
        <position position="53"/>
    </location>
</feature>
<organism evidence="2 3">
    <name type="scientific">Pseudomonas syringae pv. japonica str. M301072</name>
    <dbReference type="NCBI Taxonomy" id="629262"/>
    <lineage>
        <taxon>Bacteria</taxon>
        <taxon>Pseudomonadati</taxon>
        <taxon>Pseudomonadota</taxon>
        <taxon>Gammaproteobacteria</taxon>
        <taxon>Pseudomonadales</taxon>
        <taxon>Pseudomonadaceae</taxon>
        <taxon>Pseudomonas</taxon>
        <taxon>Pseudomonas syringae</taxon>
    </lineage>
</organism>
<accession>F3FYD2</accession>
<dbReference type="Proteomes" id="UP000004471">
    <property type="component" value="Unassembled WGS sequence"/>
</dbReference>
<comment type="caution">
    <text evidence="2">The sequence shown here is derived from an EMBL/GenBank/DDBJ whole genome shotgun (WGS) entry which is preliminary data.</text>
</comment>
<feature type="compositionally biased region" description="Polar residues" evidence="1">
    <location>
        <begin position="28"/>
        <end position="38"/>
    </location>
</feature>
<proteinExistence type="predicted"/>
<dbReference type="HOGENOM" id="CLU_3073534_0_0_6"/>
<name>F3FYD2_PSESX</name>
<feature type="compositionally biased region" description="Low complexity" evidence="1">
    <location>
        <begin position="39"/>
        <end position="53"/>
    </location>
</feature>
<evidence type="ECO:0000256" key="1">
    <source>
        <dbReference type="SAM" id="MobiDB-lite"/>
    </source>
</evidence>
<dbReference type="AlphaFoldDB" id="F3FYD2"/>
<gene>
    <name evidence="2" type="ORF">PSYJA_41992</name>
</gene>
<feature type="non-terminal residue" evidence="2">
    <location>
        <position position="1"/>
    </location>
</feature>
<reference evidence="2 3" key="1">
    <citation type="journal article" date="2011" name="PLoS Pathog.">
        <title>Dynamic evolution of pathogenicity revealed by sequencing and comparative genomics of 19 Pseudomonas syringae isolates.</title>
        <authorList>
            <person name="Baltrus D.A."/>
            <person name="Nishimura M.T."/>
            <person name="Romanchuk A."/>
            <person name="Chang J.H."/>
            <person name="Mukhtar M.S."/>
            <person name="Cherkis K."/>
            <person name="Roach J."/>
            <person name="Grant S.R."/>
            <person name="Jones C.D."/>
            <person name="Dangl J.L."/>
        </authorList>
    </citation>
    <scope>NUCLEOTIDE SEQUENCE [LARGE SCALE GENOMIC DNA]</scope>
    <source>
        <strain evidence="3">M301072PT</strain>
    </source>
</reference>